<dbReference type="InterPro" id="IPR036271">
    <property type="entry name" value="Tet_transcr_reg_TetR-rel_C_sf"/>
</dbReference>
<dbReference type="PRINTS" id="PR00455">
    <property type="entry name" value="HTHTETR"/>
</dbReference>
<dbReference type="InterPro" id="IPR009057">
    <property type="entry name" value="Homeodomain-like_sf"/>
</dbReference>
<dbReference type="InterPro" id="IPR050624">
    <property type="entry name" value="HTH-type_Tx_Regulator"/>
</dbReference>
<feature type="domain" description="HTH tetR-type" evidence="6">
    <location>
        <begin position="32"/>
        <end position="92"/>
    </location>
</feature>
<organism evidence="7 8">
    <name type="scientific">Yersinia ruckeri</name>
    <dbReference type="NCBI Taxonomy" id="29486"/>
    <lineage>
        <taxon>Bacteria</taxon>
        <taxon>Pseudomonadati</taxon>
        <taxon>Pseudomonadota</taxon>
        <taxon>Gammaproteobacteria</taxon>
        <taxon>Enterobacterales</taxon>
        <taxon>Yersiniaceae</taxon>
        <taxon>Yersinia</taxon>
    </lineage>
</organism>
<keyword evidence="4" id="KW-0804">Transcription</keyword>
<evidence type="ECO:0000256" key="3">
    <source>
        <dbReference type="ARBA" id="ARBA00023125"/>
    </source>
</evidence>
<dbReference type="Pfam" id="PF00440">
    <property type="entry name" value="TetR_N"/>
    <property type="match status" value="1"/>
</dbReference>
<dbReference type="InterPro" id="IPR023772">
    <property type="entry name" value="DNA-bd_HTH_TetR-type_CS"/>
</dbReference>
<evidence type="ECO:0000256" key="1">
    <source>
        <dbReference type="ARBA" id="ARBA00022491"/>
    </source>
</evidence>
<keyword evidence="2" id="KW-0805">Transcription regulation</keyword>
<accession>A0A380QNZ6</accession>
<keyword evidence="1" id="KW-0678">Repressor</keyword>
<dbReference type="InterPro" id="IPR001647">
    <property type="entry name" value="HTH_TetR"/>
</dbReference>
<dbReference type="GO" id="GO:0045892">
    <property type="term" value="P:negative regulation of DNA-templated transcription"/>
    <property type="evidence" value="ECO:0007669"/>
    <property type="project" value="UniProtKB-ARBA"/>
</dbReference>
<dbReference type="NCBIfam" id="NF007949">
    <property type="entry name" value="PRK10668.1"/>
    <property type="match status" value="1"/>
</dbReference>
<dbReference type="GO" id="GO:0003677">
    <property type="term" value="F:DNA binding"/>
    <property type="evidence" value="ECO:0007669"/>
    <property type="project" value="UniProtKB-UniRule"/>
</dbReference>
<dbReference type="FunFam" id="1.10.357.10:FF:000003">
    <property type="entry name" value="HTH-type transcriptional regulator AcrR"/>
    <property type="match status" value="1"/>
</dbReference>
<evidence type="ECO:0000256" key="5">
    <source>
        <dbReference type="PROSITE-ProRule" id="PRU00335"/>
    </source>
</evidence>
<evidence type="ECO:0000313" key="8">
    <source>
        <dbReference type="Proteomes" id="UP000255169"/>
    </source>
</evidence>
<dbReference type="PROSITE" id="PS50977">
    <property type="entry name" value="HTH_TETR_2"/>
    <property type="match status" value="1"/>
</dbReference>
<evidence type="ECO:0000256" key="4">
    <source>
        <dbReference type="ARBA" id="ARBA00023163"/>
    </source>
</evidence>
<dbReference type="Proteomes" id="UP000255169">
    <property type="component" value="Unassembled WGS sequence"/>
</dbReference>
<dbReference type="Pfam" id="PF08361">
    <property type="entry name" value="TetR_C_2"/>
    <property type="match status" value="1"/>
</dbReference>
<dbReference type="SUPFAM" id="SSF48498">
    <property type="entry name" value="Tetracyclin repressor-like, C-terminal domain"/>
    <property type="match status" value="1"/>
</dbReference>
<dbReference type="PANTHER" id="PTHR43479">
    <property type="entry name" value="ACREF/ENVCD OPERON REPRESSOR-RELATED"/>
    <property type="match status" value="1"/>
</dbReference>
<dbReference type="SUPFAM" id="SSF46689">
    <property type="entry name" value="Homeodomain-like"/>
    <property type="match status" value="1"/>
</dbReference>
<keyword evidence="8" id="KW-1185">Reference proteome</keyword>
<proteinExistence type="predicted"/>
<evidence type="ECO:0000313" key="7">
    <source>
        <dbReference type="EMBL" id="SUP99889.1"/>
    </source>
</evidence>
<evidence type="ECO:0000256" key="2">
    <source>
        <dbReference type="ARBA" id="ARBA00023015"/>
    </source>
</evidence>
<protein>
    <submittedName>
        <fullName evidence="7">DNA-binding transcriptional repressor AcrR</fullName>
    </submittedName>
</protein>
<dbReference type="GO" id="GO:0003700">
    <property type="term" value="F:DNA-binding transcription factor activity"/>
    <property type="evidence" value="ECO:0007669"/>
    <property type="project" value="UniProtKB-ARBA"/>
</dbReference>
<dbReference type="Gene3D" id="1.10.357.10">
    <property type="entry name" value="Tetracycline Repressor, domain 2"/>
    <property type="match status" value="1"/>
</dbReference>
<dbReference type="InterPro" id="IPR013572">
    <property type="entry name" value="Tscrpt_reg_MAATS_C"/>
</dbReference>
<dbReference type="PANTHER" id="PTHR43479:SF11">
    <property type="entry name" value="ACREF_ENVCD OPERON REPRESSOR-RELATED"/>
    <property type="match status" value="1"/>
</dbReference>
<name>A0A380QNZ6_YERRU</name>
<feature type="DNA-binding region" description="H-T-H motif" evidence="5">
    <location>
        <begin position="55"/>
        <end position="74"/>
    </location>
</feature>
<reference evidence="7 8" key="1">
    <citation type="submission" date="2018-06" db="EMBL/GenBank/DDBJ databases">
        <authorList>
            <consortium name="Pathogen Informatics"/>
            <person name="Doyle S."/>
        </authorList>
    </citation>
    <scope>NUCLEOTIDE SEQUENCE [LARGE SCALE GENOMIC DNA]</scope>
    <source>
        <strain evidence="7 8">NCTC10476</strain>
    </source>
</reference>
<dbReference type="EMBL" id="UHJG01000001">
    <property type="protein sequence ID" value="SUP99889.1"/>
    <property type="molecule type" value="Genomic_DNA"/>
</dbReference>
<evidence type="ECO:0000259" key="6">
    <source>
        <dbReference type="PROSITE" id="PS50977"/>
    </source>
</evidence>
<dbReference type="STRING" id="29486.UGYR_14650"/>
<dbReference type="PROSITE" id="PS01081">
    <property type="entry name" value="HTH_TETR_1"/>
    <property type="match status" value="1"/>
</dbReference>
<dbReference type="GO" id="GO:0009410">
    <property type="term" value="P:response to xenobiotic stimulus"/>
    <property type="evidence" value="ECO:0007669"/>
    <property type="project" value="UniProtKB-ARBA"/>
</dbReference>
<dbReference type="AlphaFoldDB" id="A0A380QNZ6"/>
<keyword evidence="3 5" id="KW-0238">DNA-binding</keyword>
<sequence length="238" mass="27481">MCVLWYIHSQMYVNHNPRKNNVMARKTKQQALETRQQILDAAVKEFSEHGVSGTSLADIADSAGVTRGAIYWHFKNKVDLFNEIWALAEFNIDQLGIEYQAKFPDNPLRILREILIYILIATQDDDRRRALMEIVFHKCEFVGEMTSVHNARKVLYLASYERIETVLQDCIAAQQLPPDLNTRRTAIIMRAYITGLMENWLFTPESFDLKQEATILIDAFLEMIAQCLTLRGEGIQPK</sequence>
<gene>
    <name evidence="7" type="primary">acrR</name>
    <name evidence="7" type="ORF">NCTC10476_01144</name>
</gene>